<name>A0AAN9NKI7_PHACN</name>
<dbReference type="GO" id="GO:0007165">
    <property type="term" value="P:signal transduction"/>
    <property type="evidence" value="ECO:0007669"/>
    <property type="project" value="InterPro"/>
</dbReference>
<dbReference type="InterPro" id="IPR010682">
    <property type="entry name" value="SCRL"/>
</dbReference>
<evidence type="ECO:0000256" key="2">
    <source>
        <dbReference type="ARBA" id="ARBA00006722"/>
    </source>
</evidence>
<dbReference type="Pfam" id="PF06876">
    <property type="entry name" value="SCRL"/>
    <property type="match status" value="1"/>
</dbReference>
<organism evidence="6 7">
    <name type="scientific">Phaseolus coccineus</name>
    <name type="common">Scarlet runner bean</name>
    <name type="synonym">Phaseolus multiflorus</name>
    <dbReference type="NCBI Taxonomy" id="3886"/>
    <lineage>
        <taxon>Eukaryota</taxon>
        <taxon>Viridiplantae</taxon>
        <taxon>Streptophyta</taxon>
        <taxon>Embryophyta</taxon>
        <taxon>Tracheophyta</taxon>
        <taxon>Spermatophyta</taxon>
        <taxon>Magnoliopsida</taxon>
        <taxon>eudicotyledons</taxon>
        <taxon>Gunneridae</taxon>
        <taxon>Pentapetalae</taxon>
        <taxon>rosids</taxon>
        <taxon>fabids</taxon>
        <taxon>Fabales</taxon>
        <taxon>Fabaceae</taxon>
        <taxon>Papilionoideae</taxon>
        <taxon>50 kb inversion clade</taxon>
        <taxon>NPAAA clade</taxon>
        <taxon>indigoferoid/millettioid clade</taxon>
        <taxon>Phaseoleae</taxon>
        <taxon>Phaseolus</taxon>
    </lineage>
</organism>
<dbReference type="AlphaFoldDB" id="A0AAN9NKI7"/>
<evidence type="ECO:0000256" key="4">
    <source>
        <dbReference type="ARBA" id="ARBA00022729"/>
    </source>
</evidence>
<dbReference type="PANTHER" id="PTHR34450:SF9">
    <property type="entry name" value="DEFENSIN-LIKE PROTEIN 242-RELATED"/>
    <property type="match status" value="1"/>
</dbReference>
<keyword evidence="3" id="KW-0964">Secreted</keyword>
<dbReference type="Proteomes" id="UP001374584">
    <property type="component" value="Unassembled WGS sequence"/>
</dbReference>
<comment type="caution">
    <text evidence="6">The sequence shown here is derived from an EMBL/GenBank/DDBJ whole genome shotgun (WGS) entry which is preliminary data.</text>
</comment>
<keyword evidence="7" id="KW-1185">Reference proteome</keyword>
<keyword evidence="4 5" id="KW-0732">Signal</keyword>
<gene>
    <name evidence="6" type="ORF">VNO80_08138</name>
</gene>
<evidence type="ECO:0000256" key="5">
    <source>
        <dbReference type="SAM" id="SignalP"/>
    </source>
</evidence>
<reference evidence="6 7" key="1">
    <citation type="submission" date="2024-01" db="EMBL/GenBank/DDBJ databases">
        <title>The genomes of 5 underutilized Papilionoideae crops provide insights into root nodulation and disease resistanc.</title>
        <authorList>
            <person name="Jiang F."/>
        </authorList>
    </citation>
    <scope>NUCLEOTIDE SEQUENCE [LARGE SCALE GENOMIC DNA]</scope>
    <source>
        <strain evidence="6">JINMINGXINNONG_FW02</strain>
        <tissue evidence="6">Leaves</tissue>
    </source>
</reference>
<feature type="chain" id="PRO_5042825442" evidence="5">
    <location>
        <begin position="24"/>
        <end position="85"/>
    </location>
</feature>
<dbReference type="PANTHER" id="PTHR34450">
    <property type="entry name" value="DEFENSIN-LIKE PROTEIN 245-RELATED"/>
    <property type="match status" value="1"/>
</dbReference>
<dbReference type="EMBL" id="JAYMYR010000003">
    <property type="protein sequence ID" value="KAK7374701.1"/>
    <property type="molecule type" value="Genomic_DNA"/>
</dbReference>
<protein>
    <submittedName>
        <fullName evidence="6">Uncharacterized protein</fullName>
    </submittedName>
</protein>
<evidence type="ECO:0000256" key="3">
    <source>
        <dbReference type="ARBA" id="ARBA00022525"/>
    </source>
</evidence>
<proteinExistence type="inferred from homology"/>
<evidence type="ECO:0000256" key="1">
    <source>
        <dbReference type="ARBA" id="ARBA00004613"/>
    </source>
</evidence>
<comment type="subcellular location">
    <subcellularLocation>
        <location evidence="1">Secreted</location>
    </subcellularLocation>
</comment>
<sequence length="85" mass="9493">MTKLHSSVLIVLALFALFSQTYGDELKYCSKDKVLDGQCPLGTSRFSCFEEFLDRFGASAMPKNCRCKNLPSQKRKCTCDIVCGV</sequence>
<accession>A0AAN9NKI7</accession>
<feature type="signal peptide" evidence="5">
    <location>
        <begin position="1"/>
        <end position="23"/>
    </location>
</feature>
<dbReference type="GO" id="GO:0005576">
    <property type="term" value="C:extracellular region"/>
    <property type="evidence" value="ECO:0007669"/>
    <property type="project" value="UniProtKB-SubCell"/>
</dbReference>
<evidence type="ECO:0000313" key="7">
    <source>
        <dbReference type="Proteomes" id="UP001374584"/>
    </source>
</evidence>
<comment type="similarity">
    <text evidence="2">Belongs to the DEFL family.</text>
</comment>
<evidence type="ECO:0000313" key="6">
    <source>
        <dbReference type="EMBL" id="KAK7374701.1"/>
    </source>
</evidence>